<evidence type="ECO:0000313" key="2">
    <source>
        <dbReference type="Proteomes" id="UP001057402"/>
    </source>
</evidence>
<comment type="caution">
    <text evidence="1">The sequence shown here is derived from an EMBL/GenBank/DDBJ whole genome shotgun (WGS) entry which is preliminary data.</text>
</comment>
<organism evidence="1 2">
    <name type="scientific">Melastoma candidum</name>
    <dbReference type="NCBI Taxonomy" id="119954"/>
    <lineage>
        <taxon>Eukaryota</taxon>
        <taxon>Viridiplantae</taxon>
        <taxon>Streptophyta</taxon>
        <taxon>Embryophyta</taxon>
        <taxon>Tracheophyta</taxon>
        <taxon>Spermatophyta</taxon>
        <taxon>Magnoliopsida</taxon>
        <taxon>eudicotyledons</taxon>
        <taxon>Gunneridae</taxon>
        <taxon>Pentapetalae</taxon>
        <taxon>rosids</taxon>
        <taxon>malvids</taxon>
        <taxon>Myrtales</taxon>
        <taxon>Melastomataceae</taxon>
        <taxon>Melastomatoideae</taxon>
        <taxon>Melastomateae</taxon>
        <taxon>Melastoma</taxon>
    </lineage>
</organism>
<protein>
    <submittedName>
        <fullName evidence="1">Uncharacterized protein</fullName>
    </submittedName>
</protein>
<accession>A0ACB9MR76</accession>
<sequence>MVYFRSEAVREGTAKMDRDRAPKGHFVVYVGNEDTRHVVPLFYLDCPRFRDLLDKAADEYGHNSNSRIVLPCDSGTFSRVMASGKKAELKEGVSQNCRHLRSLCLRSN</sequence>
<keyword evidence="2" id="KW-1185">Reference proteome</keyword>
<evidence type="ECO:0000313" key="1">
    <source>
        <dbReference type="EMBL" id="KAI4326186.1"/>
    </source>
</evidence>
<proteinExistence type="predicted"/>
<name>A0ACB9MR76_9MYRT</name>
<gene>
    <name evidence="1" type="ORF">MLD38_031524</name>
</gene>
<dbReference type="Proteomes" id="UP001057402">
    <property type="component" value="Chromosome 9"/>
</dbReference>
<dbReference type="EMBL" id="CM042888">
    <property type="protein sequence ID" value="KAI4326186.1"/>
    <property type="molecule type" value="Genomic_DNA"/>
</dbReference>
<reference evidence="2" key="1">
    <citation type="journal article" date="2023" name="Front. Plant Sci.">
        <title>Chromosomal-level genome assembly of Melastoma candidum provides insights into trichome evolution.</title>
        <authorList>
            <person name="Zhong Y."/>
            <person name="Wu W."/>
            <person name="Sun C."/>
            <person name="Zou P."/>
            <person name="Liu Y."/>
            <person name="Dai S."/>
            <person name="Zhou R."/>
        </authorList>
    </citation>
    <scope>NUCLEOTIDE SEQUENCE [LARGE SCALE GENOMIC DNA]</scope>
</reference>